<dbReference type="PANTHER" id="PTHR36842:SF1">
    <property type="entry name" value="PROTEIN TOLB"/>
    <property type="match status" value="1"/>
</dbReference>
<dbReference type="InterPro" id="IPR026444">
    <property type="entry name" value="Secre_tail"/>
</dbReference>
<feature type="domain" description="PKD" evidence="1">
    <location>
        <begin position="170"/>
        <end position="247"/>
    </location>
</feature>
<dbReference type="InterPro" id="IPR045474">
    <property type="entry name" value="GEVED"/>
</dbReference>
<feature type="domain" description="PKD" evidence="1">
    <location>
        <begin position="401"/>
        <end position="477"/>
    </location>
</feature>
<dbReference type="Pfam" id="PF20009">
    <property type="entry name" value="GEVED"/>
    <property type="match status" value="3"/>
</dbReference>
<dbReference type="InterPro" id="IPR000601">
    <property type="entry name" value="PKD_dom"/>
</dbReference>
<dbReference type="CDD" id="cd00146">
    <property type="entry name" value="PKD"/>
    <property type="match status" value="2"/>
</dbReference>
<dbReference type="EMBL" id="CP114767">
    <property type="protein sequence ID" value="WBA43546.1"/>
    <property type="molecule type" value="Genomic_DNA"/>
</dbReference>
<dbReference type="Pfam" id="PF18911">
    <property type="entry name" value="PKD_4"/>
    <property type="match status" value="2"/>
</dbReference>
<reference evidence="2 3" key="1">
    <citation type="submission" date="2022-12" db="EMBL/GenBank/DDBJ databases">
        <title>Hymenobacter canadensis sp. nov. isolated from lake water of the Cambridge Bay, Canada.</title>
        <authorList>
            <person name="Kim W.H."/>
            <person name="Lee Y.M."/>
        </authorList>
    </citation>
    <scope>NUCLEOTIDE SEQUENCE [LARGE SCALE GENOMIC DNA]</scope>
    <source>
        <strain evidence="2 3">PAMC 29467</strain>
    </source>
</reference>
<proteinExistence type="predicted"/>
<dbReference type="PROSITE" id="PS50093">
    <property type="entry name" value="PKD"/>
    <property type="match status" value="2"/>
</dbReference>
<dbReference type="NCBIfam" id="TIGR04183">
    <property type="entry name" value="Por_Secre_tail"/>
    <property type="match status" value="1"/>
</dbReference>
<dbReference type="PANTHER" id="PTHR36842">
    <property type="entry name" value="PROTEIN TOLB HOMOLOG"/>
    <property type="match status" value="1"/>
</dbReference>
<gene>
    <name evidence="2" type="ORF">O3303_08250</name>
</gene>
<evidence type="ECO:0000259" key="1">
    <source>
        <dbReference type="PROSITE" id="PS50093"/>
    </source>
</evidence>
<dbReference type="InterPro" id="IPR035986">
    <property type="entry name" value="PKD_dom_sf"/>
</dbReference>
<evidence type="ECO:0000313" key="2">
    <source>
        <dbReference type="EMBL" id="WBA43546.1"/>
    </source>
</evidence>
<dbReference type="RefSeq" id="WP_269561584.1">
    <property type="nucleotide sequence ID" value="NZ_CP114767.1"/>
</dbReference>
<sequence>MLGLLPLGGAAWAQCPATTSACTPGAAPASNLPFGMGIFNVTLGTINSTTGGVQEGFQDYSCTVGTTLTVGQNYPISIRTNANANENVRVWLDVNNDGTLNPTTELVFSSNAARVHTGTISLPTSTVLGTRLRLRVAADYVNAPIPGTCTTPQYSQTEDYAVTVQANVAAPVAEFVADQTLTCSGCVQFTDQSQNAPTGWLWNFGDNTTSTQQSPNHCYSTPGTYTVTLTATNAAGSNVRTRASYIVYDNAVPVAASCTPATTAFCCGYGITQFTLGPLSKSSQNGQAGYEDFTCTSRAQLTEGNSYPISFGTATNPQDIRVWLDLNNDGQFTANELLYTALNRINPAGSVQIPATAVKNVPLRLRVLADFVGGAATACAAPQLGQIEDYTVTVRNNTNPPVAAFSSNHVPGNCQNPVQFTDQSQNAPTSWLWNFGDNTTSTQQSPSHQYATGGAFTVTLTTTNAYGTNTVSKANAVVLMVPCVRYCEATGTTPNIWLTTVTMRRDGAIDFTNTSGANANGYGNFVDKVVPLFQGTNTFLDLSVNANFQHLLWAWVDWNRNGTFEASELIANTATSATTLTTGFTVPTNAAFRGLTRMRVMVRLNNLPAPNPCQVNQNNSEAEDYSVLVSQPQASAEARTLPALSVFPNPTADGRLHLRLPDPTAAGTYAVRVENLLGALVQETSLRLSPSQDAELNLAGLPRGLYVLRLQNADGQTAVRRVQLQ</sequence>
<accession>A0ABY7LVL2</accession>
<dbReference type="InterPro" id="IPR022409">
    <property type="entry name" value="PKD/Chitinase_dom"/>
</dbReference>
<dbReference type="Pfam" id="PF18962">
    <property type="entry name" value="Por_Secre_tail"/>
    <property type="match status" value="1"/>
</dbReference>
<organism evidence="2 3">
    <name type="scientific">Hymenobacter canadensis</name>
    <dbReference type="NCBI Taxonomy" id="2999067"/>
    <lineage>
        <taxon>Bacteria</taxon>
        <taxon>Pseudomonadati</taxon>
        <taxon>Bacteroidota</taxon>
        <taxon>Cytophagia</taxon>
        <taxon>Cytophagales</taxon>
        <taxon>Hymenobacteraceae</taxon>
        <taxon>Hymenobacter</taxon>
    </lineage>
</organism>
<protein>
    <submittedName>
        <fullName evidence="2">GEVED domain-containing protein</fullName>
    </submittedName>
</protein>
<keyword evidence="3" id="KW-1185">Reference proteome</keyword>
<name>A0ABY7LVL2_9BACT</name>
<dbReference type="Proteomes" id="UP001211005">
    <property type="component" value="Chromosome"/>
</dbReference>
<dbReference type="InterPro" id="IPR013783">
    <property type="entry name" value="Ig-like_fold"/>
</dbReference>
<dbReference type="SUPFAM" id="SSF49299">
    <property type="entry name" value="PKD domain"/>
    <property type="match status" value="2"/>
</dbReference>
<dbReference type="Gene3D" id="2.60.40.10">
    <property type="entry name" value="Immunoglobulins"/>
    <property type="match status" value="2"/>
</dbReference>
<evidence type="ECO:0000313" key="3">
    <source>
        <dbReference type="Proteomes" id="UP001211005"/>
    </source>
</evidence>
<dbReference type="SMART" id="SM00089">
    <property type="entry name" value="PKD"/>
    <property type="match status" value="2"/>
</dbReference>